<dbReference type="Pfam" id="PF04828">
    <property type="entry name" value="GFA"/>
    <property type="match status" value="1"/>
</dbReference>
<evidence type="ECO:0000313" key="6">
    <source>
        <dbReference type="EMBL" id="MBP5855954.1"/>
    </source>
</evidence>
<evidence type="ECO:0000256" key="4">
    <source>
        <dbReference type="ARBA" id="ARBA00023239"/>
    </source>
</evidence>
<evidence type="ECO:0000313" key="7">
    <source>
        <dbReference type="Proteomes" id="UP000672602"/>
    </source>
</evidence>
<dbReference type="SUPFAM" id="SSF51316">
    <property type="entry name" value="Mss4-like"/>
    <property type="match status" value="1"/>
</dbReference>
<dbReference type="InterPro" id="IPR006913">
    <property type="entry name" value="CENP-V/GFA"/>
</dbReference>
<comment type="caution">
    <text evidence="6">The sequence shown here is derived from an EMBL/GenBank/DDBJ whole genome shotgun (WGS) entry which is preliminary data.</text>
</comment>
<dbReference type="Proteomes" id="UP000672602">
    <property type="component" value="Unassembled WGS sequence"/>
</dbReference>
<keyword evidence="7" id="KW-1185">Reference proteome</keyword>
<protein>
    <submittedName>
        <fullName evidence="6">GFA family protein</fullName>
    </submittedName>
</protein>
<dbReference type="EMBL" id="JAGMWN010000001">
    <property type="protein sequence ID" value="MBP5855954.1"/>
    <property type="molecule type" value="Genomic_DNA"/>
</dbReference>
<evidence type="ECO:0000256" key="1">
    <source>
        <dbReference type="ARBA" id="ARBA00005495"/>
    </source>
</evidence>
<comment type="similarity">
    <text evidence="1">Belongs to the Gfa family.</text>
</comment>
<proteinExistence type="inferred from homology"/>
<dbReference type="GO" id="GO:0016846">
    <property type="term" value="F:carbon-sulfur lyase activity"/>
    <property type="evidence" value="ECO:0007669"/>
    <property type="project" value="InterPro"/>
</dbReference>
<dbReference type="AlphaFoldDB" id="A0A8J7S3E5"/>
<accession>A0A8J7S3E5</accession>
<name>A0A8J7S3E5_9PROT</name>
<sequence length="135" mass="14798">MTKDGGNMTGGCLCGALRYRINGPPRGDVVHCHCTLCRRASGAVAVTWLTVARGDFTWVAGTPALYRSSAKGTREFCPICGTPVTFRHADYADEIDISVGSLDRPEDVPASLHIWTDTRLPWLALDTHLPDRKRE</sequence>
<evidence type="ECO:0000256" key="3">
    <source>
        <dbReference type="ARBA" id="ARBA00022833"/>
    </source>
</evidence>
<dbReference type="GO" id="GO:0046872">
    <property type="term" value="F:metal ion binding"/>
    <property type="evidence" value="ECO:0007669"/>
    <property type="project" value="UniProtKB-KW"/>
</dbReference>
<keyword evidence="2" id="KW-0479">Metal-binding</keyword>
<reference evidence="6" key="1">
    <citation type="submission" date="2021-04" db="EMBL/GenBank/DDBJ databases">
        <authorList>
            <person name="Zhang D.-C."/>
        </authorList>
    </citation>
    <scope>NUCLEOTIDE SEQUENCE</scope>
    <source>
        <strain evidence="6">CGMCC 1.15697</strain>
    </source>
</reference>
<dbReference type="PROSITE" id="PS51891">
    <property type="entry name" value="CENP_V_GFA"/>
    <property type="match status" value="1"/>
</dbReference>
<dbReference type="PANTHER" id="PTHR33337:SF40">
    <property type="entry name" value="CENP-V_GFA DOMAIN-CONTAINING PROTEIN-RELATED"/>
    <property type="match status" value="1"/>
</dbReference>
<dbReference type="Gene3D" id="3.90.1590.10">
    <property type="entry name" value="glutathione-dependent formaldehyde- activating enzyme (gfa)"/>
    <property type="match status" value="1"/>
</dbReference>
<organism evidence="6 7">
    <name type="scientific">Marivibrio halodurans</name>
    <dbReference type="NCBI Taxonomy" id="2039722"/>
    <lineage>
        <taxon>Bacteria</taxon>
        <taxon>Pseudomonadati</taxon>
        <taxon>Pseudomonadota</taxon>
        <taxon>Alphaproteobacteria</taxon>
        <taxon>Rhodospirillales</taxon>
        <taxon>Rhodospirillaceae</taxon>
        <taxon>Marivibrio</taxon>
    </lineage>
</organism>
<evidence type="ECO:0000256" key="2">
    <source>
        <dbReference type="ARBA" id="ARBA00022723"/>
    </source>
</evidence>
<dbReference type="PANTHER" id="PTHR33337">
    <property type="entry name" value="GFA DOMAIN-CONTAINING PROTEIN"/>
    <property type="match status" value="1"/>
</dbReference>
<keyword evidence="3" id="KW-0862">Zinc</keyword>
<keyword evidence="4" id="KW-0456">Lyase</keyword>
<dbReference type="InterPro" id="IPR011057">
    <property type="entry name" value="Mss4-like_sf"/>
</dbReference>
<dbReference type="RefSeq" id="WP_210680515.1">
    <property type="nucleotide sequence ID" value="NZ_JAGMWN010000001.1"/>
</dbReference>
<feature type="domain" description="CENP-V/GFA" evidence="5">
    <location>
        <begin position="8"/>
        <end position="116"/>
    </location>
</feature>
<evidence type="ECO:0000259" key="5">
    <source>
        <dbReference type="PROSITE" id="PS51891"/>
    </source>
</evidence>
<gene>
    <name evidence="6" type="ORF">KAJ83_02970</name>
</gene>